<dbReference type="Proteomes" id="UP000183417">
    <property type="component" value="Unassembled WGS sequence"/>
</dbReference>
<feature type="domain" description="Glycosyl transferase family 1" evidence="1">
    <location>
        <begin position="161"/>
        <end position="316"/>
    </location>
</feature>
<evidence type="ECO:0000259" key="1">
    <source>
        <dbReference type="Pfam" id="PF00534"/>
    </source>
</evidence>
<dbReference type="InterPro" id="IPR028098">
    <property type="entry name" value="Glyco_trans_4-like_N"/>
</dbReference>
<dbReference type="GO" id="GO:0016757">
    <property type="term" value="F:glycosyltransferase activity"/>
    <property type="evidence" value="ECO:0007669"/>
    <property type="project" value="InterPro"/>
</dbReference>
<feature type="domain" description="Glycosyltransferase subfamily 4-like N-terminal" evidence="2">
    <location>
        <begin position="19"/>
        <end position="149"/>
    </location>
</feature>
<name>A0A1H3F935_9BURK</name>
<evidence type="ECO:0000313" key="3">
    <source>
        <dbReference type="EMBL" id="SDX87481.1"/>
    </source>
</evidence>
<proteinExistence type="predicted"/>
<gene>
    <name evidence="3" type="ORF">SAMN05421547_101557</name>
</gene>
<accession>A0A1H3F935</accession>
<dbReference type="EMBL" id="FNPE01000001">
    <property type="protein sequence ID" value="SDX87481.1"/>
    <property type="molecule type" value="Genomic_DNA"/>
</dbReference>
<dbReference type="InterPro" id="IPR050194">
    <property type="entry name" value="Glycosyltransferase_grp1"/>
</dbReference>
<protein>
    <submittedName>
        <fullName evidence="3">Glycosyltransferase involved in cell wall bisynthesis</fullName>
    </submittedName>
</protein>
<evidence type="ECO:0000313" key="4">
    <source>
        <dbReference type="Proteomes" id="UP000183417"/>
    </source>
</evidence>
<dbReference type="Pfam" id="PF13439">
    <property type="entry name" value="Glyco_transf_4"/>
    <property type="match status" value="1"/>
</dbReference>
<dbReference type="SUPFAM" id="SSF53756">
    <property type="entry name" value="UDP-Glycosyltransferase/glycogen phosphorylase"/>
    <property type="match status" value="1"/>
</dbReference>
<dbReference type="Pfam" id="PF00534">
    <property type="entry name" value="Glycos_transf_1"/>
    <property type="match status" value="1"/>
</dbReference>
<organism evidence="3 4">
    <name type="scientific">Delftia lacustris</name>
    <dbReference type="NCBI Taxonomy" id="558537"/>
    <lineage>
        <taxon>Bacteria</taxon>
        <taxon>Pseudomonadati</taxon>
        <taxon>Pseudomonadota</taxon>
        <taxon>Betaproteobacteria</taxon>
        <taxon>Burkholderiales</taxon>
        <taxon>Comamonadaceae</taxon>
        <taxon>Delftia</taxon>
    </lineage>
</organism>
<keyword evidence="3" id="KW-0808">Transferase</keyword>
<dbReference type="PANTHER" id="PTHR45947:SF3">
    <property type="entry name" value="SULFOQUINOVOSYL TRANSFERASE SQD2"/>
    <property type="match status" value="1"/>
</dbReference>
<dbReference type="AlphaFoldDB" id="A0A1H3F935"/>
<sequence>MDGVEVIRYRYAPERLQTLVTNGGIVTNLRNHRWKLLLVPGFILMQAWQAWQLCRKHKIASVHAHWLIPQGLIAAMLQRLPGSKPTFVVTSHGADLYALRSRPLQAIKRMVLRQAHSCTVVSSAMRAAVEQLGGDTGKVSVVPMGVDMAERFVPGNAALRSRNELLFVGRLVEKKGLSFLLDAFPALLQVRPDLHLTIAGFGPDESQLKRQVTELGLQHSVRFLGAVAQKDLPQLYQSAALFVAPFVRAESGDQEGLPVALMEAVACGCPAVAGNVEGLQDIFGMHAQECMVDPHDSGALTAAILARLQAPENAARQALAMRAALLEQLGWEHVAARYSQLLKQACH</sequence>
<reference evidence="3 4" key="1">
    <citation type="submission" date="2016-10" db="EMBL/GenBank/DDBJ databases">
        <authorList>
            <person name="de Groot N.N."/>
        </authorList>
    </citation>
    <scope>NUCLEOTIDE SEQUENCE [LARGE SCALE GENOMIC DNA]</scope>
    <source>
        <strain evidence="3 4">LMG 24775</strain>
    </source>
</reference>
<dbReference type="InterPro" id="IPR001296">
    <property type="entry name" value="Glyco_trans_1"/>
</dbReference>
<dbReference type="Gene3D" id="3.40.50.2000">
    <property type="entry name" value="Glycogen Phosphorylase B"/>
    <property type="match status" value="2"/>
</dbReference>
<dbReference type="PANTHER" id="PTHR45947">
    <property type="entry name" value="SULFOQUINOVOSYL TRANSFERASE SQD2"/>
    <property type="match status" value="1"/>
</dbReference>
<evidence type="ECO:0000259" key="2">
    <source>
        <dbReference type="Pfam" id="PF13439"/>
    </source>
</evidence>